<evidence type="ECO:0000313" key="2">
    <source>
        <dbReference type="Proteomes" id="UP001590951"/>
    </source>
</evidence>
<sequence length="112" mass="12882">MRFFAVDKVMNQTLVGFAFHPIMVKGFRHIWRKAARIGMLMMSKAPTSTFEFPPVSSNSHVKPSNMVSRDVNFKQDPQPVAVLKTWKPKTWKRKPKRHNLIGRVLDIGSCDT</sequence>
<keyword evidence="2" id="KW-1185">Reference proteome</keyword>
<dbReference type="EMBL" id="JBHFEH010000004">
    <property type="protein sequence ID" value="KAL2057757.1"/>
    <property type="molecule type" value="Genomic_DNA"/>
</dbReference>
<dbReference type="Proteomes" id="UP001590951">
    <property type="component" value="Unassembled WGS sequence"/>
</dbReference>
<proteinExistence type="predicted"/>
<accession>A0ABR4BIV2</accession>
<reference evidence="1 2" key="1">
    <citation type="submission" date="2024-09" db="EMBL/GenBank/DDBJ databases">
        <title>Rethinking Asexuality: The Enigmatic Case of Functional Sexual Genes in Lepraria (Stereocaulaceae).</title>
        <authorList>
            <person name="Doellman M."/>
            <person name="Sun Y."/>
            <person name="Barcenas-Pena A."/>
            <person name="Lumbsch H.T."/>
            <person name="Grewe F."/>
        </authorList>
    </citation>
    <scope>NUCLEOTIDE SEQUENCE [LARGE SCALE GENOMIC DNA]</scope>
    <source>
        <strain evidence="1 2">Grewe 0041</strain>
    </source>
</reference>
<evidence type="ECO:0000313" key="1">
    <source>
        <dbReference type="EMBL" id="KAL2057757.1"/>
    </source>
</evidence>
<name>A0ABR4BIV2_9LECA</name>
<gene>
    <name evidence="1" type="ORF">ABVK25_002141</name>
</gene>
<comment type="caution">
    <text evidence="1">The sequence shown here is derived from an EMBL/GenBank/DDBJ whole genome shotgun (WGS) entry which is preliminary data.</text>
</comment>
<protein>
    <submittedName>
        <fullName evidence="1">Uncharacterized protein</fullName>
    </submittedName>
</protein>
<organism evidence="1 2">
    <name type="scientific">Lepraria finkii</name>
    <dbReference type="NCBI Taxonomy" id="1340010"/>
    <lineage>
        <taxon>Eukaryota</taxon>
        <taxon>Fungi</taxon>
        <taxon>Dikarya</taxon>
        <taxon>Ascomycota</taxon>
        <taxon>Pezizomycotina</taxon>
        <taxon>Lecanoromycetes</taxon>
        <taxon>OSLEUM clade</taxon>
        <taxon>Lecanoromycetidae</taxon>
        <taxon>Lecanorales</taxon>
        <taxon>Lecanorineae</taxon>
        <taxon>Stereocaulaceae</taxon>
        <taxon>Lepraria</taxon>
    </lineage>
</organism>